<dbReference type="InterPro" id="IPR010412">
    <property type="entry name" value="DUF1007"/>
</dbReference>
<dbReference type="Pfam" id="PF06226">
    <property type="entry name" value="DUF1007"/>
    <property type="match status" value="1"/>
</dbReference>
<sequence length="248" mass="27965">MSKIDGLFEPCIRLIKRISGAKNSFSSAHHDRMQESRCNKIGLFLALIIAPSVQAHPHSWIDLKTYIQGKNGMITSLKMEWTFDAMTSAYMLDGKDMSAENEQSSLQEVSASVLENMLYEHYFTYFYDGEAPIKYKVAQKGTLARNRSKLVLSFELPLSKPQPVTRDSLRLLIFEPSYYVDMAWKSPNDVVLSPELGRQCDLEMIEPNPTPEQMSYAMSLPADADPDNALGQLFTQTVKIHCASIPSI</sequence>
<dbReference type="AlphaFoldDB" id="A0AAP7DDA6"/>
<evidence type="ECO:0000313" key="2">
    <source>
        <dbReference type="Proteomes" id="UP000576645"/>
    </source>
</evidence>
<evidence type="ECO:0000313" key="1">
    <source>
        <dbReference type="EMBL" id="NOJ23798.1"/>
    </source>
</evidence>
<dbReference type="EMBL" id="VTXP01000006">
    <property type="protein sequence ID" value="NOJ23798.1"/>
    <property type="molecule type" value="Genomic_DNA"/>
</dbReference>
<accession>A0AAP7DDA6</accession>
<organism evidence="1 2">
    <name type="scientific">Vibrio coralliilyticus</name>
    <dbReference type="NCBI Taxonomy" id="190893"/>
    <lineage>
        <taxon>Bacteria</taxon>
        <taxon>Pseudomonadati</taxon>
        <taxon>Pseudomonadota</taxon>
        <taxon>Gammaproteobacteria</taxon>
        <taxon>Vibrionales</taxon>
        <taxon>Vibrionaceae</taxon>
        <taxon>Vibrio</taxon>
    </lineage>
</organism>
<dbReference type="PIRSF" id="PIRSF008159">
    <property type="entry name" value="UCP008159_ABC"/>
    <property type="match status" value="1"/>
</dbReference>
<reference evidence="1 2" key="1">
    <citation type="submission" date="2019-09" db="EMBL/GenBank/DDBJ databases">
        <title>Draft genome sequencing and comparative genomics of hatchery-associated Vibrios.</title>
        <authorList>
            <person name="Kehlet-Delgado H."/>
            <person name="Mueller R.S."/>
        </authorList>
    </citation>
    <scope>NUCLEOTIDE SEQUENCE [LARGE SCALE GENOMIC DNA]</scope>
    <source>
        <strain evidence="1 2">09-121-3</strain>
    </source>
</reference>
<protein>
    <submittedName>
        <fullName evidence="1">DUF1007 family protein</fullName>
    </submittedName>
</protein>
<proteinExistence type="predicted"/>
<name>A0AAP7DDA6_9VIBR</name>
<dbReference type="InterPro" id="IPR016537">
    <property type="entry name" value="UCP008159_ABC"/>
</dbReference>
<gene>
    <name evidence="1" type="ORF">F0238_13765</name>
</gene>
<comment type="caution">
    <text evidence="1">The sequence shown here is derived from an EMBL/GenBank/DDBJ whole genome shotgun (WGS) entry which is preliminary data.</text>
</comment>
<dbReference type="Proteomes" id="UP000576645">
    <property type="component" value="Unassembled WGS sequence"/>
</dbReference>